<dbReference type="PATRIC" id="fig|162209.4.peg.1474"/>
<dbReference type="EMBL" id="CP013652">
    <property type="protein sequence ID" value="ALS21767.1"/>
    <property type="molecule type" value="Genomic_DNA"/>
</dbReference>
<dbReference type="InterPro" id="IPR002925">
    <property type="entry name" value="Dienelactn_hydro"/>
</dbReference>
<evidence type="ECO:0000256" key="1">
    <source>
        <dbReference type="ARBA" id="ARBA00022801"/>
    </source>
</evidence>
<organism evidence="3 4">
    <name type="scientific">Paenibacillus naphthalenovorans</name>
    <dbReference type="NCBI Taxonomy" id="162209"/>
    <lineage>
        <taxon>Bacteria</taxon>
        <taxon>Bacillati</taxon>
        <taxon>Bacillota</taxon>
        <taxon>Bacilli</taxon>
        <taxon>Bacillales</taxon>
        <taxon>Paenibacillaceae</taxon>
        <taxon>Paenibacillus</taxon>
    </lineage>
</organism>
<evidence type="ECO:0000313" key="3">
    <source>
        <dbReference type="EMBL" id="ALS21767.1"/>
    </source>
</evidence>
<dbReference type="GO" id="GO:0052689">
    <property type="term" value="F:carboxylic ester hydrolase activity"/>
    <property type="evidence" value="ECO:0007669"/>
    <property type="project" value="UniProtKB-ARBA"/>
</dbReference>
<dbReference type="AlphaFoldDB" id="A0A0U2VQI7"/>
<feature type="domain" description="Dienelactone hydrolase" evidence="2">
    <location>
        <begin position="38"/>
        <end position="287"/>
    </location>
</feature>
<dbReference type="Pfam" id="PF01738">
    <property type="entry name" value="DLH"/>
    <property type="match status" value="1"/>
</dbReference>
<dbReference type="Gene3D" id="3.40.50.1820">
    <property type="entry name" value="alpha/beta hydrolase"/>
    <property type="match status" value="1"/>
</dbReference>
<dbReference type="Proteomes" id="UP000061660">
    <property type="component" value="Chromosome"/>
</dbReference>
<protein>
    <submittedName>
        <fullName evidence="3">Alpha/beta hydrolase</fullName>
    </submittedName>
</protein>
<dbReference type="STRING" id="162209.IJ22_13910"/>
<sequence length="289" mass="32349">MSQTPNSIIREPFILEAGHLDTGEPLYIRGEVRAARGTEDTARPVVFISHGFKGFKDWSFFPYIAERFAGEGFFAVTFNYSCNGVNEWDFDELDKFARNTYSREQEDLAVLLQALESGTLPLASFADPRRLYLLGHSKGGGGSIIFASEHPQVKAVVTWNGIASADLFDDAFKAQIAEHGIAYVTNVRTKQDMPIQASFYEDLSRNAERFDIVRRLAELKIPVLLVQGGQDSPRLKEGFERLRQAAPQHQILTIPSANHTFGAVHPFQGITEELETALKESIHFLKEIS</sequence>
<dbReference type="RefSeq" id="WP_062408095.1">
    <property type="nucleotide sequence ID" value="NZ_CP013652.1"/>
</dbReference>
<proteinExistence type="predicted"/>
<dbReference type="PANTHER" id="PTHR22946">
    <property type="entry name" value="DIENELACTONE HYDROLASE DOMAIN-CONTAINING PROTEIN-RELATED"/>
    <property type="match status" value="1"/>
</dbReference>
<dbReference type="OrthoDB" id="9808543at2"/>
<dbReference type="SUPFAM" id="SSF53474">
    <property type="entry name" value="alpha/beta-Hydrolases"/>
    <property type="match status" value="1"/>
</dbReference>
<reference evidence="4" key="1">
    <citation type="submission" date="2015-12" db="EMBL/GenBank/DDBJ databases">
        <title>Complete genome sequences of two moderately thermophilic Paenibacillus species.</title>
        <authorList>
            <person name="Butler R.III."/>
            <person name="Wang J."/>
            <person name="Stark B.C."/>
            <person name="Pombert J.-F."/>
        </authorList>
    </citation>
    <scope>NUCLEOTIDE SEQUENCE [LARGE SCALE GENOMIC DNA]</scope>
    <source>
        <strain evidence="4">32O-Y</strain>
    </source>
</reference>
<reference evidence="3 4" key="2">
    <citation type="journal article" date="2016" name="Genome Announc.">
        <title>Complete Genome Sequences of Two Interactive Moderate Thermophiles, Paenibacillus napthalenovorans 32O-Y and Paenibacillus sp. 32O-W.</title>
        <authorList>
            <person name="Butler R.R.III."/>
            <person name="Wang J."/>
            <person name="Stark B.C."/>
            <person name="Pombert J.F."/>
        </authorList>
    </citation>
    <scope>NUCLEOTIDE SEQUENCE [LARGE SCALE GENOMIC DNA]</scope>
    <source>
        <strain evidence="3 4">32O-Y</strain>
    </source>
</reference>
<keyword evidence="4" id="KW-1185">Reference proteome</keyword>
<dbReference type="InterPro" id="IPR050261">
    <property type="entry name" value="FrsA_esterase"/>
</dbReference>
<dbReference type="PANTHER" id="PTHR22946:SF9">
    <property type="entry name" value="POLYKETIDE TRANSFERASE AF380"/>
    <property type="match status" value="1"/>
</dbReference>
<dbReference type="KEGG" id="pnp:IJ22_13910"/>
<name>A0A0U2VQI7_9BACL</name>
<evidence type="ECO:0000313" key="4">
    <source>
        <dbReference type="Proteomes" id="UP000061660"/>
    </source>
</evidence>
<gene>
    <name evidence="3" type="ORF">IJ22_13910</name>
</gene>
<keyword evidence="1 3" id="KW-0378">Hydrolase</keyword>
<evidence type="ECO:0000259" key="2">
    <source>
        <dbReference type="Pfam" id="PF01738"/>
    </source>
</evidence>
<accession>A0A0U2VQI7</accession>
<dbReference type="InterPro" id="IPR029058">
    <property type="entry name" value="AB_hydrolase_fold"/>
</dbReference>